<dbReference type="Gene3D" id="3.40.50.2000">
    <property type="entry name" value="Glycogen Phosphorylase B"/>
    <property type="match status" value="2"/>
</dbReference>
<dbReference type="AlphaFoldDB" id="A0A0B7A566"/>
<evidence type="ECO:0000256" key="2">
    <source>
        <dbReference type="SAM" id="Phobius"/>
    </source>
</evidence>
<name>A0A0B7A566_9EUPU</name>
<dbReference type="GO" id="GO:0006506">
    <property type="term" value="P:GPI anchor biosynthetic process"/>
    <property type="evidence" value="ECO:0007669"/>
    <property type="project" value="TreeGrafter"/>
</dbReference>
<protein>
    <recommendedName>
        <fullName evidence="3">Glycosyl transferase family 1 domain-containing protein</fullName>
    </recommendedName>
</protein>
<keyword evidence="2" id="KW-1133">Transmembrane helix</keyword>
<dbReference type="SUPFAM" id="SSF53756">
    <property type="entry name" value="UDP-Glycosyltransferase/glycogen phosphorylase"/>
    <property type="match status" value="1"/>
</dbReference>
<gene>
    <name evidence="4" type="primary">ORF98453</name>
</gene>
<dbReference type="PANTHER" id="PTHR45871:SF1">
    <property type="entry name" value="PHOSPHATIDYLINOSITOL N-ACETYLGLUCOSAMINYLTRANSFERASE SUBUNIT A"/>
    <property type="match status" value="1"/>
</dbReference>
<organism evidence="4">
    <name type="scientific">Arion vulgaris</name>
    <dbReference type="NCBI Taxonomy" id="1028688"/>
    <lineage>
        <taxon>Eukaryota</taxon>
        <taxon>Metazoa</taxon>
        <taxon>Spiralia</taxon>
        <taxon>Lophotrochozoa</taxon>
        <taxon>Mollusca</taxon>
        <taxon>Gastropoda</taxon>
        <taxon>Heterobranchia</taxon>
        <taxon>Euthyneura</taxon>
        <taxon>Panpulmonata</taxon>
        <taxon>Eupulmonata</taxon>
        <taxon>Stylommatophora</taxon>
        <taxon>Helicina</taxon>
        <taxon>Arionoidea</taxon>
        <taxon>Arionidae</taxon>
        <taxon>Arion</taxon>
    </lineage>
</organism>
<evidence type="ECO:0000256" key="1">
    <source>
        <dbReference type="ARBA" id="ARBA00022676"/>
    </source>
</evidence>
<feature type="domain" description="Glycosyl transferase family 1" evidence="3">
    <location>
        <begin position="10"/>
        <end position="132"/>
    </location>
</feature>
<keyword evidence="2" id="KW-0472">Membrane</keyword>
<accession>A0A0B7A566</accession>
<dbReference type="Pfam" id="PF00534">
    <property type="entry name" value="Glycos_transf_1"/>
    <property type="match status" value="1"/>
</dbReference>
<keyword evidence="1" id="KW-0808">Transferase</keyword>
<evidence type="ECO:0000259" key="3">
    <source>
        <dbReference type="Pfam" id="PF00534"/>
    </source>
</evidence>
<feature type="transmembrane region" description="Helical" evidence="2">
    <location>
        <begin position="187"/>
        <end position="206"/>
    </location>
</feature>
<dbReference type="GO" id="GO:0017176">
    <property type="term" value="F:phosphatidylinositol N-acetylglucosaminyltransferase activity"/>
    <property type="evidence" value="ECO:0007669"/>
    <property type="project" value="TreeGrafter"/>
</dbReference>
<dbReference type="InterPro" id="IPR001296">
    <property type="entry name" value="Glyco_trans_1"/>
</dbReference>
<dbReference type="PANTHER" id="PTHR45871">
    <property type="entry name" value="N-ACETYLGLUCOSAMINYL-PHOSPHATIDYLINOSITOL BIOSYNTHETIC PROTEIN"/>
    <property type="match status" value="1"/>
</dbReference>
<evidence type="ECO:0000313" key="4">
    <source>
        <dbReference type="EMBL" id="CEK76099.1"/>
    </source>
</evidence>
<proteinExistence type="predicted"/>
<keyword evidence="1" id="KW-0328">Glycosyltransferase</keyword>
<dbReference type="EMBL" id="HACG01029234">
    <property type="protein sequence ID" value="CEK76099.1"/>
    <property type="molecule type" value="Transcribed_RNA"/>
</dbReference>
<dbReference type="GO" id="GO:0000506">
    <property type="term" value="C:glycosylphosphatidylinositol-N-acetylglucosaminyltransferase (GPI-GnT) complex"/>
    <property type="evidence" value="ECO:0007669"/>
    <property type="project" value="TreeGrafter"/>
</dbReference>
<keyword evidence="2" id="KW-0812">Transmembrane</keyword>
<sequence length="247" mass="27493">MDLLAGVIPPITSKYPQVQFIIGGDGPKRILLEEVRERCQLLDRVQMLGSLQHSKIRDVLVQGDILLNTSLTEAFCIAIVEGACCGLQVVSTKVGGIPEVLPAKLIYLAEPNVQALTEELEKAIEDRIHGRNLDPFEMHASIQAFYSWRDVALRTETVYHMVMSTPLPDTASRLLKYNQCGAVSGKLFMMIAAFNIILLFIIQLLWPTENIDKATCVQVRRSVMAGCRLPAETVRDPLAARRASRHI</sequence>
<reference evidence="4" key="1">
    <citation type="submission" date="2014-12" db="EMBL/GenBank/DDBJ databases">
        <title>Insight into the proteome of Arion vulgaris.</title>
        <authorList>
            <person name="Aradska J."/>
            <person name="Bulat T."/>
            <person name="Smidak R."/>
            <person name="Sarate P."/>
            <person name="Gangsoo J."/>
            <person name="Sialana F."/>
            <person name="Bilban M."/>
            <person name="Lubec G."/>
        </authorList>
    </citation>
    <scope>NUCLEOTIDE SEQUENCE</scope>
    <source>
        <tissue evidence="4">Skin</tissue>
    </source>
</reference>